<evidence type="ECO:0000313" key="9">
    <source>
        <dbReference type="Proteomes" id="UP000247790"/>
    </source>
</evidence>
<evidence type="ECO:0000313" key="7">
    <source>
        <dbReference type="EMBL" id="PYE45425.1"/>
    </source>
</evidence>
<keyword evidence="2 5" id="KW-0812">Transmembrane</keyword>
<reference evidence="8 10" key="2">
    <citation type="submission" date="2020-06" db="EMBL/GenBank/DDBJ databases">
        <title>Complete genome of Paenibacillus barcinonensis KACC11450.</title>
        <authorList>
            <person name="Kim M."/>
            <person name="Park Y.-J."/>
            <person name="Shin J.-H."/>
        </authorList>
    </citation>
    <scope>NUCLEOTIDE SEQUENCE [LARGE SCALE GENOMIC DNA]</scope>
    <source>
        <strain evidence="8 10">KACC11450</strain>
    </source>
</reference>
<feature type="transmembrane region" description="Helical" evidence="5">
    <location>
        <begin position="232"/>
        <end position="250"/>
    </location>
</feature>
<feature type="domain" description="Amino acid permease/ SLC12A" evidence="6">
    <location>
        <begin position="27"/>
        <end position="386"/>
    </location>
</feature>
<feature type="transmembrane region" description="Helical" evidence="5">
    <location>
        <begin position="356"/>
        <end position="377"/>
    </location>
</feature>
<accession>A0A2V4W2R4</accession>
<dbReference type="InterPro" id="IPR050367">
    <property type="entry name" value="APC_superfamily"/>
</dbReference>
<evidence type="ECO:0000313" key="10">
    <source>
        <dbReference type="Proteomes" id="UP000509327"/>
    </source>
</evidence>
<dbReference type="Proteomes" id="UP000247790">
    <property type="component" value="Unassembled WGS sequence"/>
</dbReference>
<proteinExistence type="predicted"/>
<reference evidence="7 9" key="1">
    <citation type="submission" date="2018-06" db="EMBL/GenBank/DDBJ databases">
        <title>Genomic Encyclopedia of Type Strains, Phase III (KMG-III): the genomes of soil and plant-associated and newly described type strains.</title>
        <authorList>
            <person name="Whitman W."/>
        </authorList>
    </citation>
    <scope>NUCLEOTIDE SEQUENCE [LARGE SCALE GENOMIC DNA]</scope>
    <source>
        <strain evidence="7 9">CECT 7022</strain>
    </source>
</reference>
<dbReference type="AlphaFoldDB" id="A0A2V4W2R4"/>
<dbReference type="GO" id="GO:0016020">
    <property type="term" value="C:membrane"/>
    <property type="evidence" value="ECO:0007669"/>
    <property type="project" value="UniProtKB-SubCell"/>
</dbReference>
<comment type="subcellular location">
    <subcellularLocation>
        <location evidence="1">Membrane</location>
        <topology evidence="1">Multi-pass membrane protein</topology>
    </subcellularLocation>
</comment>
<feature type="transmembrane region" description="Helical" evidence="5">
    <location>
        <begin position="193"/>
        <end position="212"/>
    </location>
</feature>
<feature type="transmembrane region" description="Helical" evidence="5">
    <location>
        <begin position="330"/>
        <end position="350"/>
    </location>
</feature>
<keyword evidence="10" id="KW-1185">Reference proteome</keyword>
<evidence type="ECO:0000256" key="4">
    <source>
        <dbReference type="ARBA" id="ARBA00023136"/>
    </source>
</evidence>
<dbReference type="PANTHER" id="PTHR42770">
    <property type="entry name" value="AMINO ACID TRANSPORTER-RELATED"/>
    <property type="match status" value="1"/>
</dbReference>
<dbReference type="InterPro" id="IPR004841">
    <property type="entry name" value="AA-permease/SLC12A_dom"/>
</dbReference>
<keyword evidence="4 5" id="KW-0472">Membrane</keyword>
<dbReference type="RefSeq" id="WP_110898769.1">
    <property type="nucleotide sequence ID" value="NZ_CP054614.1"/>
</dbReference>
<feature type="transmembrane region" description="Helical" evidence="5">
    <location>
        <begin position="153"/>
        <end position="173"/>
    </location>
</feature>
<dbReference type="GO" id="GO:0055085">
    <property type="term" value="P:transmembrane transport"/>
    <property type="evidence" value="ECO:0007669"/>
    <property type="project" value="InterPro"/>
</dbReference>
<organism evidence="7 9">
    <name type="scientific">Paenibacillus barcinonensis</name>
    <dbReference type="NCBI Taxonomy" id="198119"/>
    <lineage>
        <taxon>Bacteria</taxon>
        <taxon>Bacillati</taxon>
        <taxon>Bacillota</taxon>
        <taxon>Bacilli</taxon>
        <taxon>Bacillales</taxon>
        <taxon>Paenibacillaceae</taxon>
        <taxon>Paenibacillus</taxon>
    </lineage>
</organism>
<evidence type="ECO:0000256" key="3">
    <source>
        <dbReference type="ARBA" id="ARBA00022989"/>
    </source>
</evidence>
<feature type="transmembrane region" description="Helical" evidence="5">
    <location>
        <begin position="19"/>
        <end position="38"/>
    </location>
</feature>
<gene>
    <name evidence="7" type="ORF">DFQ00_12043</name>
    <name evidence="8" type="ORF">HUB98_02225</name>
</gene>
<sequence>MGITAENANQGKLTLKHQIIFGLAYMSPLAAMSTLGIVTEMTQGLVATTYLIALIVVMFTVYSYSQMVKAYPISGSSYTYTQKSLHPNVGFLVGWAVLMDYLFVPMLCTLIFGLYMNTLIPEIPQFVWMISLAVLMTILNVRGVKLAVKVNSLLILLQYVGVAVFVYLCIRGLTHGLGSNTLFSLEPFYNPNFALANVVAGAALVFQSFLGFDAIATLAEESVQPKKTIPKALAICCLLNGLVFVTISYLSSLAYPSHRFQSADTGILEIGLYLAGNWYIIFSSITSMIASAASMLASQSSAATMLYVMSRDGVFPKKWLARKHSKFGTPYINIILIGLISMTGALFLNLGTAASFINFGAFLAFTSVNLCVIAHYYIRNRQRSLKDHIFYLLIPSVGAVSNLWLLINLERTALILGTTWIILGIAYLLYLTRFFKAKIPQMEVVDQHVELMEKRPDTQVPLSAVN</sequence>
<dbReference type="Pfam" id="PF00324">
    <property type="entry name" value="AA_permease"/>
    <property type="match status" value="1"/>
</dbReference>
<protein>
    <submittedName>
        <fullName evidence="8">APC family permease</fullName>
    </submittedName>
    <submittedName>
        <fullName evidence="7">Amino acid transporter</fullName>
    </submittedName>
</protein>
<evidence type="ECO:0000259" key="6">
    <source>
        <dbReference type="Pfam" id="PF00324"/>
    </source>
</evidence>
<feature type="transmembrane region" description="Helical" evidence="5">
    <location>
        <begin position="278"/>
        <end position="309"/>
    </location>
</feature>
<evidence type="ECO:0000256" key="1">
    <source>
        <dbReference type="ARBA" id="ARBA00004141"/>
    </source>
</evidence>
<feature type="transmembrane region" description="Helical" evidence="5">
    <location>
        <begin position="44"/>
        <end position="64"/>
    </location>
</feature>
<evidence type="ECO:0000313" key="8">
    <source>
        <dbReference type="EMBL" id="QKS55241.1"/>
    </source>
</evidence>
<dbReference type="OrthoDB" id="9762947at2"/>
<feature type="transmembrane region" description="Helical" evidence="5">
    <location>
        <begin position="413"/>
        <end position="432"/>
    </location>
</feature>
<dbReference type="PIRSF" id="PIRSF006060">
    <property type="entry name" value="AA_transporter"/>
    <property type="match status" value="1"/>
</dbReference>
<evidence type="ECO:0000256" key="2">
    <source>
        <dbReference type="ARBA" id="ARBA00022692"/>
    </source>
</evidence>
<keyword evidence="3 5" id="KW-1133">Transmembrane helix</keyword>
<feature type="transmembrane region" description="Helical" evidence="5">
    <location>
        <begin position="389"/>
        <end position="407"/>
    </location>
</feature>
<dbReference type="PANTHER" id="PTHR42770:SF8">
    <property type="entry name" value="PUTRESCINE IMPORTER PUUP"/>
    <property type="match status" value="1"/>
</dbReference>
<feature type="transmembrane region" description="Helical" evidence="5">
    <location>
        <begin position="123"/>
        <end position="141"/>
    </location>
</feature>
<dbReference type="EMBL" id="CP054614">
    <property type="protein sequence ID" value="QKS55241.1"/>
    <property type="molecule type" value="Genomic_DNA"/>
</dbReference>
<dbReference type="EMBL" id="QJSW01000020">
    <property type="protein sequence ID" value="PYE45425.1"/>
    <property type="molecule type" value="Genomic_DNA"/>
</dbReference>
<name>A0A2V4W2R4_PAEBA</name>
<feature type="transmembrane region" description="Helical" evidence="5">
    <location>
        <begin position="92"/>
        <end position="117"/>
    </location>
</feature>
<dbReference type="Proteomes" id="UP000509327">
    <property type="component" value="Chromosome"/>
</dbReference>
<dbReference type="Gene3D" id="1.20.1740.10">
    <property type="entry name" value="Amino acid/polyamine transporter I"/>
    <property type="match status" value="1"/>
</dbReference>
<evidence type="ECO:0000256" key="5">
    <source>
        <dbReference type="SAM" id="Phobius"/>
    </source>
</evidence>